<organism evidence="2 3">
    <name type="scientific">Trifolium medium</name>
    <dbReference type="NCBI Taxonomy" id="97028"/>
    <lineage>
        <taxon>Eukaryota</taxon>
        <taxon>Viridiplantae</taxon>
        <taxon>Streptophyta</taxon>
        <taxon>Embryophyta</taxon>
        <taxon>Tracheophyta</taxon>
        <taxon>Spermatophyta</taxon>
        <taxon>Magnoliopsida</taxon>
        <taxon>eudicotyledons</taxon>
        <taxon>Gunneridae</taxon>
        <taxon>Pentapetalae</taxon>
        <taxon>rosids</taxon>
        <taxon>fabids</taxon>
        <taxon>Fabales</taxon>
        <taxon>Fabaceae</taxon>
        <taxon>Papilionoideae</taxon>
        <taxon>50 kb inversion clade</taxon>
        <taxon>NPAAA clade</taxon>
        <taxon>Hologalegina</taxon>
        <taxon>IRL clade</taxon>
        <taxon>Trifolieae</taxon>
        <taxon>Trifolium</taxon>
    </lineage>
</organism>
<feature type="region of interest" description="Disordered" evidence="1">
    <location>
        <begin position="1"/>
        <end position="32"/>
    </location>
</feature>
<name>A0A392UH84_9FABA</name>
<proteinExistence type="predicted"/>
<dbReference type="EMBL" id="LXQA010828667">
    <property type="protein sequence ID" value="MCI72963.1"/>
    <property type="molecule type" value="Genomic_DNA"/>
</dbReference>
<feature type="compositionally biased region" description="Pro residues" evidence="1">
    <location>
        <begin position="12"/>
        <end position="26"/>
    </location>
</feature>
<feature type="non-terminal residue" evidence="2">
    <location>
        <position position="1"/>
    </location>
</feature>
<evidence type="ECO:0000313" key="2">
    <source>
        <dbReference type="EMBL" id="MCI72963.1"/>
    </source>
</evidence>
<reference evidence="2 3" key="1">
    <citation type="journal article" date="2018" name="Front. Plant Sci.">
        <title>Red Clover (Trifolium pratense) and Zigzag Clover (T. medium) - A Picture of Genomic Similarities and Differences.</title>
        <authorList>
            <person name="Dluhosova J."/>
            <person name="Istvanek J."/>
            <person name="Nedelnik J."/>
            <person name="Repkova J."/>
        </authorList>
    </citation>
    <scope>NUCLEOTIDE SEQUENCE [LARGE SCALE GENOMIC DNA]</scope>
    <source>
        <strain evidence="3">cv. 10/8</strain>
        <tissue evidence="2">Leaf</tissue>
    </source>
</reference>
<dbReference type="Proteomes" id="UP000265520">
    <property type="component" value="Unassembled WGS sequence"/>
</dbReference>
<keyword evidence="3" id="KW-1185">Reference proteome</keyword>
<evidence type="ECO:0000313" key="3">
    <source>
        <dbReference type="Proteomes" id="UP000265520"/>
    </source>
</evidence>
<comment type="caution">
    <text evidence="2">The sequence shown here is derived from an EMBL/GenBank/DDBJ whole genome shotgun (WGS) entry which is preliminary data.</text>
</comment>
<dbReference type="AlphaFoldDB" id="A0A392UH84"/>
<accession>A0A392UH84</accession>
<protein>
    <submittedName>
        <fullName evidence="2">Uncharacterized protein</fullName>
    </submittedName>
</protein>
<sequence length="63" mass="7009">HSPPKCEFPHPIVDPIPGSPHAPPPSRTTTLIPLVGESGGAWEKQWAMLQDHKRGRHRLHPKP</sequence>
<evidence type="ECO:0000256" key="1">
    <source>
        <dbReference type="SAM" id="MobiDB-lite"/>
    </source>
</evidence>